<sequence>MSIGEVKAALGEAHRLLDQGRTTIEGVGTALDEVSALVLATLHDSQRSEAAQARKAIADAIREVKLVLRAAVAAQENGDAYRKVLG</sequence>
<name>A0A418MYQ4_9ACTN</name>
<comment type="caution">
    <text evidence="1">The sequence shown here is derived from an EMBL/GenBank/DDBJ whole genome shotgun (WGS) entry which is preliminary data.</text>
</comment>
<keyword evidence="2" id="KW-1185">Reference proteome</keyword>
<dbReference type="RefSeq" id="WP_119573644.1">
    <property type="nucleotide sequence ID" value="NZ_QXEC01000003.1"/>
</dbReference>
<reference evidence="1 2" key="1">
    <citation type="submission" date="2018-08" db="EMBL/GenBank/DDBJ databases">
        <title>Jishengella sp. nov., isolated from a root of Azadirachta indica A. Juss. var. siamensis Valenton.</title>
        <authorList>
            <person name="Kuncharoen N."/>
            <person name="Tanasupawat S."/>
            <person name="Kudo T."/>
            <person name="Ohkuma M."/>
        </authorList>
    </citation>
    <scope>NUCLEOTIDE SEQUENCE [LARGE SCALE GENOMIC DNA]</scope>
    <source>
        <strain evidence="1 2">AZ1-13</strain>
    </source>
</reference>
<organism evidence="1 2">
    <name type="scientific">Micromonospora radicis</name>
    <dbReference type="NCBI Taxonomy" id="1894971"/>
    <lineage>
        <taxon>Bacteria</taxon>
        <taxon>Bacillati</taxon>
        <taxon>Actinomycetota</taxon>
        <taxon>Actinomycetes</taxon>
        <taxon>Micromonosporales</taxon>
        <taxon>Micromonosporaceae</taxon>
        <taxon>Micromonospora</taxon>
    </lineage>
</organism>
<dbReference type="EMBL" id="QXEC01000003">
    <property type="protein sequence ID" value="RIV40350.1"/>
    <property type="molecule type" value="Genomic_DNA"/>
</dbReference>
<dbReference type="OrthoDB" id="3394222at2"/>
<dbReference type="Proteomes" id="UP000283832">
    <property type="component" value="Unassembled WGS sequence"/>
</dbReference>
<proteinExistence type="predicted"/>
<evidence type="ECO:0000313" key="2">
    <source>
        <dbReference type="Proteomes" id="UP000283832"/>
    </source>
</evidence>
<dbReference type="AlphaFoldDB" id="A0A418MYQ4"/>
<evidence type="ECO:0000313" key="1">
    <source>
        <dbReference type="EMBL" id="RIV40350.1"/>
    </source>
</evidence>
<accession>A0A418MYQ4</accession>
<gene>
    <name evidence="1" type="ORF">D2L64_05820</name>
</gene>
<protein>
    <submittedName>
        <fullName evidence="1">Uncharacterized protein</fullName>
    </submittedName>
</protein>